<evidence type="ECO:0000313" key="2">
    <source>
        <dbReference type="Proteomes" id="UP000204225"/>
    </source>
</evidence>
<reference evidence="1 2" key="1">
    <citation type="journal article" date="2013" name="Proc. Natl. Acad. Sci. U.S.A.">
        <title>Genome of Phaeocystis globosa virus PgV-16T highlights the common ancestry of the largest known DNA viruses infecting eukaryotes.</title>
        <authorList>
            <person name="Santini S."/>
            <person name="Jeudy S."/>
            <person name="Bartoli J."/>
            <person name="Poirot O."/>
            <person name="Lescot M."/>
            <person name="Abergel C."/>
            <person name="Barbe V."/>
            <person name="Wommack K.E."/>
            <person name="Noordeloos A.A."/>
            <person name="Brussaard C.P."/>
            <person name="Claverie J.M."/>
        </authorList>
    </citation>
    <scope>NUCLEOTIDE SEQUENCE [LARGE SCALE GENOMIC DNA]</scope>
    <source>
        <strain evidence="1 2">16T</strain>
    </source>
</reference>
<keyword evidence="2" id="KW-1185">Reference proteome</keyword>
<dbReference type="EMBL" id="KC662249">
    <property type="protein sequence ID" value="AGM15684.1"/>
    <property type="molecule type" value="Genomic_DNA"/>
</dbReference>
<evidence type="ECO:0000313" key="1">
    <source>
        <dbReference type="EMBL" id="AGM15684.1"/>
    </source>
</evidence>
<protein>
    <submittedName>
        <fullName evidence="1">Uncharacterized protein</fullName>
    </submittedName>
</protein>
<organism evidence="1 2">
    <name type="scientific">Phaeocystis globosa virus PgV-16T</name>
    <dbReference type="NCBI Taxonomy" id="3071227"/>
    <lineage>
        <taxon>Viruses</taxon>
        <taxon>Varidnaviria</taxon>
        <taxon>Bamfordvirae</taxon>
        <taxon>Nucleocytoviricota</taxon>
        <taxon>Megaviricetes</taxon>
        <taxon>Imitervirales</taxon>
        <taxon>Mesomimiviridae</taxon>
        <taxon>Tethysvirus</taxon>
        <taxon>Tethysvirus hollandense</taxon>
    </lineage>
</organism>
<gene>
    <name evidence="1" type="ORF">PGCG_00379</name>
</gene>
<accession>A0AC59EXW2</accession>
<dbReference type="Proteomes" id="UP000204225">
    <property type="component" value="Segment"/>
</dbReference>
<sequence length="69" mass="7643">MSQNTPVNTNTDAPVTIAYIETYNPDKILVGNYSQRVLDVFKKNNKPPVIRPSTAPPSGRSVRCPILPF</sequence>
<proteinExistence type="predicted"/>
<name>A0AC59EXW2_9VIRU</name>